<organism evidence="4 5">
    <name type="scientific">Dethiosulfatarculus sandiegensis</name>
    <dbReference type="NCBI Taxonomy" id="1429043"/>
    <lineage>
        <taxon>Bacteria</taxon>
        <taxon>Pseudomonadati</taxon>
        <taxon>Thermodesulfobacteriota</taxon>
        <taxon>Desulfarculia</taxon>
        <taxon>Desulfarculales</taxon>
        <taxon>Desulfarculaceae</taxon>
        <taxon>Dethiosulfatarculus</taxon>
    </lineage>
</organism>
<dbReference type="PROSITE" id="PS50977">
    <property type="entry name" value="HTH_TETR_2"/>
    <property type="match status" value="1"/>
</dbReference>
<feature type="DNA-binding region" description="H-T-H motif" evidence="2">
    <location>
        <begin position="33"/>
        <end position="52"/>
    </location>
</feature>
<dbReference type="InterPro" id="IPR050109">
    <property type="entry name" value="HTH-type_TetR-like_transc_reg"/>
</dbReference>
<dbReference type="PATRIC" id="fig|1429043.3.peg.4837"/>
<dbReference type="SUPFAM" id="SSF46689">
    <property type="entry name" value="Homeodomain-like"/>
    <property type="match status" value="1"/>
</dbReference>
<dbReference type="InterPro" id="IPR001647">
    <property type="entry name" value="HTH_TetR"/>
</dbReference>
<dbReference type="InterPro" id="IPR009057">
    <property type="entry name" value="Homeodomain-like_sf"/>
</dbReference>
<dbReference type="AlphaFoldDB" id="A0A0D2JQJ4"/>
<accession>A0A0D2JQJ4</accession>
<evidence type="ECO:0000313" key="5">
    <source>
        <dbReference type="Proteomes" id="UP000032233"/>
    </source>
</evidence>
<reference evidence="4 5" key="1">
    <citation type="submission" date="2013-11" db="EMBL/GenBank/DDBJ databases">
        <title>Metagenomic analysis of a methanogenic consortium involved in long chain n-alkane degradation.</title>
        <authorList>
            <person name="Davidova I.A."/>
            <person name="Callaghan A.V."/>
            <person name="Wawrik B."/>
            <person name="Pruitt S."/>
            <person name="Marks C."/>
            <person name="Duncan K.E."/>
            <person name="Suflita J.M."/>
        </authorList>
    </citation>
    <scope>NUCLEOTIDE SEQUENCE [LARGE SCALE GENOMIC DNA]</scope>
    <source>
        <strain evidence="4 5">SPR</strain>
    </source>
</reference>
<dbReference type="PANTHER" id="PTHR30055:SF235">
    <property type="entry name" value="TRANSCRIPTIONAL REGULATORY PROTEIN"/>
    <property type="match status" value="1"/>
</dbReference>
<dbReference type="PROSITE" id="PS01081">
    <property type="entry name" value="HTH_TETR_1"/>
    <property type="match status" value="1"/>
</dbReference>
<dbReference type="InterPro" id="IPR036271">
    <property type="entry name" value="Tet_transcr_reg_TetR-rel_C_sf"/>
</dbReference>
<feature type="domain" description="HTH tetR-type" evidence="3">
    <location>
        <begin position="10"/>
        <end position="70"/>
    </location>
</feature>
<evidence type="ECO:0000256" key="2">
    <source>
        <dbReference type="PROSITE-ProRule" id="PRU00335"/>
    </source>
</evidence>
<dbReference type="GO" id="GO:0000976">
    <property type="term" value="F:transcription cis-regulatory region binding"/>
    <property type="evidence" value="ECO:0007669"/>
    <property type="project" value="TreeGrafter"/>
</dbReference>
<dbReference type="GO" id="GO:0003700">
    <property type="term" value="F:DNA-binding transcription factor activity"/>
    <property type="evidence" value="ECO:0007669"/>
    <property type="project" value="TreeGrafter"/>
</dbReference>
<dbReference type="Pfam" id="PF17939">
    <property type="entry name" value="TetR_C_30"/>
    <property type="match status" value="1"/>
</dbReference>
<evidence type="ECO:0000313" key="4">
    <source>
        <dbReference type="EMBL" id="KIX11770.1"/>
    </source>
</evidence>
<evidence type="ECO:0000256" key="1">
    <source>
        <dbReference type="ARBA" id="ARBA00023125"/>
    </source>
</evidence>
<dbReference type="Proteomes" id="UP000032233">
    <property type="component" value="Unassembled WGS sequence"/>
</dbReference>
<sequence length="229" mass="25811">MAVMQEQARDNTKTRIMNTAEELFAVHGFQRTTIKHLADEANVNLAAVNYHFGSKMGLIKALLESRLGPTIARQVQQLSEVQKQAQSEGRPPEIREAVEAFIEPVFEKSRSLPDRNRFMALEGRAMWEANAKIRNIFTGLFVQSFTIFYNTMSLALPEMPKEDLLWRLHYGVGALSHCMRMCSIRLSAQGSPTYKAEITQVVDSLVDFIATGVAGDNLRKKDLEKTMTS</sequence>
<dbReference type="InterPro" id="IPR023772">
    <property type="entry name" value="DNA-bd_HTH_TetR-type_CS"/>
</dbReference>
<dbReference type="EMBL" id="AZAC01000045">
    <property type="protein sequence ID" value="KIX11770.1"/>
    <property type="molecule type" value="Genomic_DNA"/>
</dbReference>
<dbReference type="PRINTS" id="PR00455">
    <property type="entry name" value="HTHTETR"/>
</dbReference>
<comment type="caution">
    <text evidence="4">The sequence shown here is derived from an EMBL/GenBank/DDBJ whole genome shotgun (WGS) entry which is preliminary data.</text>
</comment>
<name>A0A0D2JQJ4_9BACT</name>
<keyword evidence="5" id="KW-1185">Reference proteome</keyword>
<dbReference type="InterPro" id="IPR041586">
    <property type="entry name" value="PsrA_TetR_C"/>
</dbReference>
<dbReference type="STRING" id="1429043.X474_22865"/>
<keyword evidence="1 2" id="KW-0238">DNA-binding</keyword>
<dbReference type="SUPFAM" id="SSF48498">
    <property type="entry name" value="Tetracyclin repressor-like, C-terminal domain"/>
    <property type="match status" value="1"/>
</dbReference>
<evidence type="ECO:0000259" key="3">
    <source>
        <dbReference type="PROSITE" id="PS50977"/>
    </source>
</evidence>
<dbReference type="RefSeq" id="WP_044351644.1">
    <property type="nucleotide sequence ID" value="NZ_AZAC01000045.1"/>
</dbReference>
<gene>
    <name evidence="4" type="ORF">X474_22865</name>
</gene>
<dbReference type="PANTHER" id="PTHR30055">
    <property type="entry name" value="HTH-TYPE TRANSCRIPTIONAL REGULATOR RUTR"/>
    <property type="match status" value="1"/>
</dbReference>
<protein>
    <recommendedName>
        <fullName evidence="3">HTH tetR-type domain-containing protein</fullName>
    </recommendedName>
</protein>
<dbReference type="Pfam" id="PF00440">
    <property type="entry name" value="TetR_N"/>
    <property type="match status" value="1"/>
</dbReference>
<proteinExistence type="predicted"/>
<dbReference type="Gene3D" id="1.10.357.10">
    <property type="entry name" value="Tetracycline Repressor, domain 2"/>
    <property type="match status" value="1"/>
</dbReference>
<dbReference type="InParanoid" id="A0A0D2JQJ4"/>